<comment type="caution">
    <text evidence="1">The sequence shown here is derived from an EMBL/GenBank/DDBJ whole genome shotgun (WGS) entry which is preliminary data.</text>
</comment>
<sequence length="147" mass="16362">MTLPKGVGKANSTLVDEYGILKNDKSILGQAHHLNQNAAYRDVIPPEKGVSVKLEGNAFTQPGTPHYDAHTSMESFWNQFRRGGERYGEMPTNLEYSKGLLDSLRNAGYSTEEALDLTRQAIKQRVEYGLYGGEPVPRIPGRINQVK</sequence>
<protein>
    <recommendedName>
        <fullName evidence="2">Tox-SHH domain-containing protein</fullName>
    </recommendedName>
</protein>
<dbReference type="AlphaFoldDB" id="A0A644YAL0"/>
<evidence type="ECO:0008006" key="2">
    <source>
        <dbReference type="Google" id="ProtNLM"/>
    </source>
</evidence>
<evidence type="ECO:0000313" key="1">
    <source>
        <dbReference type="EMBL" id="MPM24941.1"/>
    </source>
</evidence>
<organism evidence="1">
    <name type="scientific">bioreactor metagenome</name>
    <dbReference type="NCBI Taxonomy" id="1076179"/>
    <lineage>
        <taxon>unclassified sequences</taxon>
        <taxon>metagenomes</taxon>
        <taxon>ecological metagenomes</taxon>
    </lineage>
</organism>
<dbReference type="EMBL" id="VSSQ01004378">
    <property type="protein sequence ID" value="MPM24941.1"/>
    <property type="molecule type" value="Genomic_DNA"/>
</dbReference>
<reference evidence="1" key="1">
    <citation type="submission" date="2019-08" db="EMBL/GenBank/DDBJ databases">
        <authorList>
            <person name="Kucharzyk K."/>
            <person name="Murdoch R.W."/>
            <person name="Higgins S."/>
            <person name="Loffler F."/>
        </authorList>
    </citation>
    <scope>NUCLEOTIDE SEQUENCE</scope>
</reference>
<gene>
    <name evidence="1" type="ORF">SDC9_71430</name>
</gene>
<name>A0A644YAL0_9ZZZZ</name>
<proteinExistence type="predicted"/>
<accession>A0A644YAL0</accession>